<dbReference type="Proteomes" id="UP001165042">
    <property type="component" value="Unassembled WGS sequence"/>
</dbReference>
<dbReference type="InterPro" id="IPR016181">
    <property type="entry name" value="Acyl_CoA_acyltransferase"/>
</dbReference>
<organism evidence="2 3">
    <name type="scientific">Actinokineospora globicatena</name>
    <dbReference type="NCBI Taxonomy" id="103729"/>
    <lineage>
        <taxon>Bacteria</taxon>
        <taxon>Bacillati</taxon>
        <taxon>Actinomycetota</taxon>
        <taxon>Actinomycetes</taxon>
        <taxon>Pseudonocardiales</taxon>
        <taxon>Pseudonocardiaceae</taxon>
        <taxon>Actinokineospora</taxon>
    </lineage>
</organism>
<proteinExistence type="predicted"/>
<reference evidence="2" key="1">
    <citation type="submission" date="2023-02" db="EMBL/GenBank/DDBJ databases">
        <title>Actinokineospora globicatena NBRC 15670.</title>
        <authorList>
            <person name="Ichikawa N."/>
            <person name="Sato H."/>
            <person name="Tonouchi N."/>
        </authorList>
    </citation>
    <scope>NUCLEOTIDE SEQUENCE</scope>
    <source>
        <strain evidence="2">NBRC 15670</strain>
    </source>
</reference>
<sequence>MGSDLDIAAVRAAIDHQLRRHLAPSGPGGSAERTDLLTRHLGVGRDSWSGVVWSSLDETTADQVIEATVAWLRGVEGHGEWKLYHHDSPVDLADRLTAAGLVGGPAEAVMVAEAAAVPHFAPPEGVELVPVTSDADVDRVVRVHDIAFGADHSRLGAQMRAQLAVGELDAVLAVAGDEPVSAARTSYHPGTEFAGLWGGGTLEAWRGRGIYRSLVSYRARRAEQRGVRYLQVDALPTSRPILERVGFTCVALTTAYTLP</sequence>
<evidence type="ECO:0000313" key="2">
    <source>
        <dbReference type="EMBL" id="GLW94109.1"/>
    </source>
</evidence>
<dbReference type="Gene3D" id="3.40.630.30">
    <property type="match status" value="1"/>
</dbReference>
<dbReference type="SUPFAM" id="SSF55729">
    <property type="entry name" value="Acyl-CoA N-acyltransferases (Nat)"/>
    <property type="match status" value="1"/>
</dbReference>
<dbReference type="PROSITE" id="PS51186">
    <property type="entry name" value="GNAT"/>
    <property type="match status" value="1"/>
</dbReference>
<evidence type="ECO:0000259" key="1">
    <source>
        <dbReference type="PROSITE" id="PS51186"/>
    </source>
</evidence>
<feature type="domain" description="N-acetyltransferase" evidence="1">
    <location>
        <begin position="126"/>
        <end position="259"/>
    </location>
</feature>
<evidence type="ECO:0000313" key="3">
    <source>
        <dbReference type="Proteomes" id="UP001165042"/>
    </source>
</evidence>
<comment type="caution">
    <text evidence="2">The sequence shown here is derived from an EMBL/GenBank/DDBJ whole genome shotgun (WGS) entry which is preliminary data.</text>
</comment>
<protein>
    <submittedName>
        <fullName evidence="2">N-acetyltransferase</fullName>
    </submittedName>
</protein>
<keyword evidence="3" id="KW-1185">Reference proteome</keyword>
<dbReference type="AlphaFoldDB" id="A0A9W6QSZ9"/>
<dbReference type="GO" id="GO:0016747">
    <property type="term" value="F:acyltransferase activity, transferring groups other than amino-acyl groups"/>
    <property type="evidence" value="ECO:0007669"/>
    <property type="project" value="InterPro"/>
</dbReference>
<dbReference type="InterPro" id="IPR000182">
    <property type="entry name" value="GNAT_dom"/>
</dbReference>
<dbReference type="RefSeq" id="WP_285612293.1">
    <property type="nucleotide sequence ID" value="NZ_BSSD01000008.1"/>
</dbReference>
<dbReference type="EMBL" id="BSSD01000008">
    <property type="protein sequence ID" value="GLW94109.1"/>
    <property type="molecule type" value="Genomic_DNA"/>
</dbReference>
<name>A0A9W6QSZ9_9PSEU</name>
<dbReference type="CDD" id="cd04301">
    <property type="entry name" value="NAT_SF"/>
    <property type="match status" value="1"/>
</dbReference>
<accession>A0A9W6QSZ9</accession>
<gene>
    <name evidence="2" type="ORF">Aglo03_49250</name>
</gene>